<protein>
    <submittedName>
        <fullName evidence="2">Uncharacterized protein</fullName>
    </submittedName>
</protein>
<evidence type="ECO:0000313" key="3">
    <source>
        <dbReference type="Proteomes" id="UP000314294"/>
    </source>
</evidence>
<name>A0A4Z2GXY7_9TELE</name>
<comment type="caution">
    <text evidence="2">The sequence shown here is derived from an EMBL/GenBank/DDBJ whole genome shotgun (WGS) entry which is preliminary data.</text>
</comment>
<evidence type="ECO:0000313" key="2">
    <source>
        <dbReference type="EMBL" id="TNN58517.1"/>
    </source>
</evidence>
<accession>A0A4Z2GXY7</accession>
<dbReference type="AlphaFoldDB" id="A0A4Z2GXY7"/>
<organism evidence="2 3">
    <name type="scientific">Liparis tanakae</name>
    <name type="common">Tanaka's snailfish</name>
    <dbReference type="NCBI Taxonomy" id="230148"/>
    <lineage>
        <taxon>Eukaryota</taxon>
        <taxon>Metazoa</taxon>
        <taxon>Chordata</taxon>
        <taxon>Craniata</taxon>
        <taxon>Vertebrata</taxon>
        <taxon>Euteleostomi</taxon>
        <taxon>Actinopterygii</taxon>
        <taxon>Neopterygii</taxon>
        <taxon>Teleostei</taxon>
        <taxon>Neoteleostei</taxon>
        <taxon>Acanthomorphata</taxon>
        <taxon>Eupercaria</taxon>
        <taxon>Perciformes</taxon>
        <taxon>Cottioidei</taxon>
        <taxon>Cottales</taxon>
        <taxon>Liparidae</taxon>
        <taxon>Liparis</taxon>
    </lineage>
</organism>
<dbReference type="EMBL" id="SRLO01000377">
    <property type="protein sequence ID" value="TNN58517.1"/>
    <property type="molecule type" value="Genomic_DNA"/>
</dbReference>
<dbReference type="Proteomes" id="UP000314294">
    <property type="component" value="Unassembled WGS sequence"/>
</dbReference>
<proteinExistence type="predicted"/>
<reference evidence="2 3" key="1">
    <citation type="submission" date="2019-03" db="EMBL/GenBank/DDBJ databases">
        <title>First draft genome of Liparis tanakae, snailfish: a comprehensive survey of snailfish specific genes.</title>
        <authorList>
            <person name="Kim W."/>
            <person name="Song I."/>
            <person name="Jeong J.-H."/>
            <person name="Kim D."/>
            <person name="Kim S."/>
            <person name="Ryu S."/>
            <person name="Song J.Y."/>
            <person name="Lee S.K."/>
        </authorList>
    </citation>
    <scope>NUCLEOTIDE SEQUENCE [LARGE SCALE GENOMIC DNA]</scope>
    <source>
        <tissue evidence="2">Muscle</tissue>
    </source>
</reference>
<gene>
    <name evidence="2" type="ORF">EYF80_031320</name>
</gene>
<sequence length="165" mass="17187">MRELWSEGRAVDPLPGPMSSLLPAFTSWLSGQPEPHHASRLCCAALSLDVVEVVQGLVGPGRRQQTQTRSGDDSAAISQQCCDGAEARSIKHRAVDQSTVKRPRALCFAVLSGDPAGGAHSAPGGSALTATGSLMEPRAAAESSHVQKYGGRRGKGHVLSPLNTP</sequence>
<feature type="region of interest" description="Disordered" evidence="1">
    <location>
        <begin position="136"/>
        <end position="165"/>
    </location>
</feature>
<keyword evidence="3" id="KW-1185">Reference proteome</keyword>
<evidence type="ECO:0000256" key="1">
    <source>
        <dbReference type="SAM" id="MobiDB-lite"/>
    </source>
</evidence>